<comment type="caution">
    <text evidence="1">The sequence shown here is derived from an EMBL/GenBank/DDBJ whole genome shotgun (WGS) entry which is preliminary data.</text>
</comment>
<organism evidence="1 2">
    <name type="scientific">Lentzea tibetensis</name>
    <dbReference type="NCBI Taxonomy" id="2591470"/>
    <lineage>
        <taxon>Bacteria</taxon>
        <taxon>Bacillati</taxon>
        <taxon>Actinomycetota</taxon>
        <taxon>Actinomycetes</taxon>
        <taxon>Pseudonocardiales</taxon>
        <taxon>Pseudonocardiaceae</taxon>
        <taxon>Lentzea</taxon>
    </lineage>
</organism>
<dbReference type="Proteomes" id="UP000316639">
    <property type="component" value="Unassembled WGS sequence"/>
</dbReference>
<evidence type="ECO:0000313" key="1">
    <source>
        <dbReference type="EMBL" id="TWP49469.1"/>
    </source>
</evidence>
<reference evidence="1 2" key="1">
    <citation type="submission" date="2019-07" db="EMBL/GenBank/DDBJ databases">
        <title>Lentzea xizangensis sp. nov., isolated from Qinghai-Tibetan Plateau Soils.</title>
        <authorList>
            <person name="Huang J."/>
        </authorList>
    </citation>
    <scope>NUCLEOTIDE SEQUENCE [LARGE SCALE GENOMIC DNA]</scope>
    <source>
        <strain evidence="1 2">FXJ1.1311</strain>
    </source>
</reference>
<evidence type="ECO:0000313" key="2">
    <source>
        <dbReference type="Proteomes" id="UP000316639"/>
    </source>
</evidence>
<proteinExistence type="predicted"/>
<gene>
    <name evidence="1" type="ORF">FKR81_23245</name>
</gene>
<dbReference type="EMBL" id="VOBR01000015">
    <property type="protein sequence ID" value="TWP49469.1"/>
    <property type="molecule type" value="Genomic_DNA"/>
</dbReference>
<name>A0A563EQA2_9PSEU</name>
<accession>A0A563EQA2</accession>
<keyword evidence="2" id="KW-1185">Reference proteome</keyword>
<dbReference type="AlphaFoldDB" id="A0A563EQA2"/>
<protein>
    <submittedName>
        <fullName evidence="1">Uncharacterized protein</fullName>
    </submittedName>
</protein>
<dbReference type="RefSeq" id="WP_146354334.1">
    <property type="nucleotide sequence ID" value="NZ_VOBR01000015.1"/>
</dbReference>
<sequence>MAARTPVVGTSTRVINAAFLILDRMAISLTDLLQADAPRAAAPTFAVYMPNVSDAVTDGSRHLLERHLRRVL</sequence>